<dbReference type="SUPFAM" id="SSF51735">
    <property type="entry name" value="NAD(P)-binding Rossmann-fold domains"/>
    <property type="match status" value="1"/>
</dbReference>
<dbReference type="GO" id="GO:0005829">
    <property type="term" value="C:cytosol"/>
    <property type="evidence" value="ECO:0007669"/>
    <property type="project" value="TreeGrafter"/>
</dbReference>
<dbReference type="InterPro" id="IPR029903">
    <property type="entry name" value="RmlD-like-bd"/>
</dbReference>
<name>A0A0N1JSA1_9NEIS</name>
<dbReference type="GO" id="GO:0008831">
    <property type="term" value="F:dTDP-4-dehydrorhamnose reductase activity"/>
    <property type="evidence" value="ECO:0007669"/>
    <property type="project" value="UniProtKB-EC"/>
</dbReference>
<protein>
    <recommendedName>
        <fullName evidence="4 6">dTDP-4-dehydrorhamnose reductase</fullName>
        <ecNumber evidence="3 6">1.1.1.133</ecNumber>
    </recommendedName>
</protein>
<dbReference type="UniPathway" id="UPA00124"/>
<dbReference type="Pfam" id="PF04321">
    <property type="entry name" value="RmlD_sub_bind"/>
    <property type="match status" value="1"/>
</dbReference>
<dbReference type="Gene3D" id="3.40.50.720">
    <property type="entry name" value="NAD(P)-binding Rossmann-like Domain"/>
    <property type="match status" value="1"/>
</dbReference>
<keyword evidence="9" id="KW-1185">Reference proteome</keyword>
<evidence type="ECO:0000313" key="8">
    <source>
        <dbReference type="EMBL" id="KPC51831.1"/>
    </source>
</evidence>
<evidence type="ECO:0000256" key="1">
    <source>
        <dbReference type="ARBA" id="ARBA00004781"/>
    </source>
</evidence>
<dbReference type="OrthoDB" id="9803892at2"/>
<evidence type="ECO:0000259" key="7">
    <source>
        <dbReference type="Pfam" id="PF04321"/>
    </source>
</evidence>
<gene>
    <name evidence="8" type="primary">rfbD_1</name>
    <name evidence="8" type="ORF">WG78_15210</name>
</gene>
<comment type="pathway">
    <text evidence="1 6">Carbohydrate biosynthesis; dTDP-L-rhamnose biosynthesis.</text>
</comment>
<evidence type="ECO:0000256" key="2">
    <source>
        <dbReference type="ARBA" id="ARBA00010944"/>
    </source>
</evidence>
<evidence type="ECO:0000256" key="3">
    <source>
        <dbReference type="ARBA" id="ARBA00012929"/>
    </source>
</evidence>
<dbReference type="GO" id="GO:0019305">
    <property type="term" value="P:dTDP-rhamnose biosynthetic process"/>
    <property type="evidence" value="ECO:0007669"/>
    <property type="project" value="UniProtKB-UniPathway"/>
</dbReference>
<reference evidence="8 9" key="1">
    <citation type="submission" date="2015-07" db="EMBL/GenBank/DDBJ databases">
        <title>Draft genome sequence of the Amantichitinum ursilacus IGB-41, a new chitin-degrading bacterium.</title>
        <authorList>
            <person name="Kirstahler P."/>
            <person name="Guenther M."/>
            <person name="Grumaz C."/>
            <person name="Rupp S."/>
            <person name="Zibek S."/>
            <person name="Sohn K."/>
        </authorList>
    </citation>
    <scope>NUCLEOTIDE SEQUENCE [LARGE SCALE GENOMIC DNA]</scope>
    <source>
        <strain evidence="8 9">IGB-41</strain>
    </source>
</reference>
<accession>A0A0N1JSA1</accession>
<comment type="cofactor">
    <cofactor evidence="6">
        <name>Mg(2+)</name>
        <dbReference type="ChEBI" id="CHEBI:18420"/>
    </cofactor>
    <text evidence="6">Binds 1 Mg(2+) ion per monomer.</text>
</comment>
<dbReference type="InterPro" id="IPR036291">
    <property type="entry name" value="NAD(P)-bd_dom_sf"/>
</dbReference>
<dbReference type="AlphaFoldDB" id="A0A0N1JSA1"/>
<evidence type="ECO:0000256" key="4">
    <source>
        <dbReference type="ARBA" id="ARBA00017099"/>
    </source>
</evidence>
<keyword evidence="6" id="KW-0521">NADP</keyword>
<comment type="catalytic activity">
    <reaction evidence="5 6">
        <text>dTDP-beta-L-rhamnose + NADP(+) = dTDP-4-dehydro-beta-L-rhamnose + NADPH + H(+)</text>
        <dbReference type="Rhea" id="RHEA:21796"/>
        <dbReference type="ChEBI" id="CHEBI:15378"/>
        <dbReference type="ChEBI" id="CHEBI:57510"/>
        <dbReference type="ChEBI" id="CHEBI:57783"/>
        <dbReference type="ChEBI" id="CHEBI:58349"/>
        <dbReference type="ChEBI" id="CHEBI:62830"/>
        <dbReference type="EC" id="1.1.1.133"/>
    </reaction>
</comment>
<dbReference type="Gene3D" id="3.90.25.10">
    <property type="entry name" value="UDP-galactose 4-epimerase, domain 1"/>
    <property type="match status" value="1"/>
</dbReference>
<evidence type="ECO:0000313" key="9">
    <source>
        <dbReference type="Proteomes" id="UP000037939"/>
    </source>
</evidence>
<evidence type="ECO:0000256" key="6">
    <source>
        <dbReference type="RuleBase" id="RU364082"/>
    </source>
</evidence>
<dbReference type="PANTHER" id="PTHR10491:SF4">
    <property type="entry name" value="METHIONINE ADENOSYLTRANSFERASE 2 SUBUNIT BETA"/>
    <property type="match status" value="1"/>
</dbReference>
<dbReference type="PANTHER" id="PTHR10491">
    <property type="entry name" value="DTDP-4-DEHYDRORHAMNOSE REDUCTASE"/>
    <property type="match status" value="1"/>
</dbReference>
<organism evidence="8 9">
    <name type="scientific">Amantichitinum ursilacus</name>
    <dbReference type="NCBI Taxonomy" id="857265"/>
    <lineage>
        <taxon>Bacteria</taxon>
        <taxon>Pseudomonadati</taxon>
        <taxon>Pseudomonadota</taxon>
        <taxon>Betaproteobacteria</taxon>
        <taxon>Neisseriales</taxon>
        <taxon>Chitinibacteraceae</taxon>
        <taxon>Amantichitinum</taxon>
    </lineage>
</organism>
<evidence type="ECO:0000256" key="5">
    <source>
        <dbReference type="ARBA" id="ARBA00048200"/>
    </source>
</evidence>
<dbReference type="InterPro" id="IPR005913">
    <property type="entry name" value="dTDP_dehydrorham_reduct"/>
</dbReference>
<dbReference type="NCBIfam" id="TIGR01214">
    <property type="entry name" value="rmlD"/>
    <property type="match status" value="1"/>
</dbReference>
<dbReference type="CDD" id="cd05254">
    <property type="entry name" value="dTDP_HR_like_SDR_e"/>
    <property type="match status" value="1"/>
</dbReference>
<dbReference type="RefSeq" id="WP_053938682.1">
    <property type="nucleotide sequence ID" value="NZ_LAQT01000013.1"/>
</dbReference>
<dbReference type="EMBL" id="LAQT01000013">
    <property type="protein sequence ID" value="KPC51831.1"/>
    <property type="molecule type" value="Genomic_DNA"/>
</dbReference>
<dbReference type="PATRIC" id="fig|857265.3.peg.3129"/>
<dbReference type="NCBIfam" id="NF007440">
    <property type="entry name" value="PRK09987.1"/>
    <property type="match status" value="1"/>
</dbReference>
<proteinExistence type="inferred from homology"/>
<comment type="function">
    <text evidence="6">Catalyzes the reduction of dTDP-6-deoxy-L-lyxo-4-hexulose to yield dTDP-L-rhamnose.</text>
</comment>
<keyword evidence="6 8" id="KW-0560">Oxidoreductase</keyword>
<sequence length="300" mass="32326">MPRILLTGKNGQVGFALNQTLAVLGDVTAVDVHECDLTKPDAIRDLILTHRPDVIVHPAAYTAVDKAESEQELAYAINAVASGVIGEVAAQIGAPVFTFSTDYVYPGDKDGWYQESDATGPLSVYGKTKLAGEVALAAAQPKHVTLRTSWVFGPWGGNFLKTMLRLAKDRDALNVVADQYGAPTSANLLADVTAQLVARYLNDVDGEYPWGTYHLVAGGETNWHGYAKYVIEHAAELGWNLQVKPDAIKPIPASDYPVPAPRPSNSQLDTTLLRETFGLSLPDWQHGVRHTLALLSAGRG</sequence>
<dbReference type="Proteomes" id="UP000037939">
    <property type="component" value="Unassembled WGS sequence"/>
</dbReference>
<feature type="domain" description="RmlD-like substrate binding" evidence="7">
    <location>
        <begin position="3"/>
        <end position="293"/>
    </location>
</feature>
<dbReference type="STRING" id="857265.WG78_15210"/>
<comment type="similarity">
    <text evidence="2 6">Belongs to the dTDP-4-dehydrorhamnose reductase family.</text>
</comment>
<comment type="caution">
    <text evidence="8">The sequence shown here is derived from an EMBL/GenBank/DDBJ whole genome shotgun (WGS) entry which is preliminary data.</text>
</comment>
<dbReference type="EC" id="1.1.1.133" evidence="3 6"/>